<dbReference type="GO" id="GO:0097176">
    <property type="term" value="P:epoxide metabolic process"/>
    <property type="evidence" value="ECO:0007669"/>
    <property type="project" value="TreeGrafter"/>
</dbReference>
<dbReference type="Proteomes" id="UP000184267">
    <property type="component" value="Unassembled WGS sequence"/>
</dbReference>
<dbReference type="PANTHER" id="PTHR21661">
    <property type="entry name" value="EPOXIDE HYDROLASE 1-RELATED"/>
    <property type="match status" value="1"/>
</dbReference>
<gene>
    <name evidence="6" type="ORF">TRAPUB_4223</name>
</gene>
<evidence type="ECO:0000259" key="5">
    <source>
        <dbReference type="Pfam" id="PF06441"/>
    </source>
</evidence>
<accession>A0A1M2VBP4</accession>
<name>A0A1M2VBP4_TRAPU</name>
<feature type="active site" description="Nucleophile" evidence="4">
    <location>
        <position position="183"/>
    </location>
</feature>
<evidence type="ECO:0000256" key="2">
    <source>
        <dbReference type="ARBA" id="ARBA00022797"/>
    </source>
</evidence>
<dbReference type="InterPro" id="IPR029058">
    <property type="entry name" value="AB_hydrolase_fold"/>
</dbReference>
<evidence type="ECO:0000313" key="6">
    <source>
        <dbReference type="EMBL" id="OJT04975.1"/>
    </source>
</evidence>
<dbReference type="AlphaFoldDB" id="A0A1M2VBP4"/>
<dbReference type="OrthoDB" id="7130006at2759"/>
<dbReference type="SUPFAM" id="SSF53474">
    <property type="entry name" value="alpha/beta-Hydrolases"/>
    <property type="match status" value="1"/>
</dbReference>
<keyword evidence="2" id="KW-0058">Aromatic hydrocarbons catabolism</keyword>
<dbReference type="EMBL" id="MNAD01001499">
    <property type="protein sequence ID" value="OJT04975.1"/>
    <property type="molecule type" value="Genomic_DNA"/>
</dbReference>
<dbReference type="OMA" id="WVKQKYH"/>
<comment type="similarity">
    <text evidence="1">Belongs to the peptidase S33 family.</text>
</comment>
<reference evidence="6 7" key="1">
    <citation type="submission" date="2016-10" db="EMBL/GenBank/DDBJ databases">
        <title>Genome sequence of the basidiomycete white-rot fungus Trametes pubescens.</title>
        <authorList>
            <person name="Makela M.R."/>
            <person name="Granchi Z."/>
            <person name="Peng M."/>
            <person name="De Vries R.P."/>
            <person name="Grigoriev I."/>
            <person name="Riley R."/>
            <person name="Hilden K."/>
        </authorList>
    </citation>
    <scope>NUCLEOTIDE SEQUENCE [LARGE SCALE GENOMIC DNA]</scope>
    <source>
        <strain evidence="6 7">FBCC735</strain>
    </source>
</reference>
<evidence type="ECO:0000313" key="7">
    <source>
        <dbReference type="Proteomes" id="UP000184267"/>
    </source>
</evidence>
<evidence type="ECO:0000256" key="3">
    <source>
        <dbReference type="ARBA" id="ARBA00022801"/>
    </source>
</evidence>
<dbReference type="InterPro" id="IPR010497">
    <property type="entry name" value="Epoxide_hydro_N"/>
</dbReference>
<evidence type="ECO:0000256" key="4">
    <source>
        <dbReference type="PIRSR" id="PIRSR001112-1"/>
    </source>
</evidence>
<dbReference type="InterPro" id="IPR000639">
    <property type="entry name" value="Epox_hydrolase-like"/>
</dbReference>
<feature type="domain" description="Epoxide hydrolase N-terminal" evidence="5">
    <location>
        <begin position="8"/>
        <end position="118"/>
    </location>
</feature>
<dbReference type="PANTHER" id="PTHR21661:SF35">
    <property type="entry name" value="EPOXIDE HYDROLASE"/>
    <property type="match status" value="1"/>
</dbReference>
<sequence>MTTATIEKPFTVSVSDADLDQLRQRLALTRFPDEVDEVGWEYGAPLTDVRRLAAYWKDGFDWRKAEAGINALPQFTRNLEVEGFGTLNVHYVHKKSEVTENAVPLLFIHGWPGHFLEVRKLLPLLTAGKPDQASFHVVALSLPGFGFSEAPKKKGFASKQYAEVANKLMLSLGYEDYVVQGGDWGHYIAGYLSTHYAHTHVKGWLTNYTNATPPKFSTSPWLYLTHLITPYTKREKEAWARSQVFRSKGSGYSHEQATRPQTLGYSLADSPVGLLAWIYEKLVEWTDGYPWTDDEVLEWVSVYWFSRAGPGASVRIYKEMTGGFERPAIEGVKWTSIPLGFAYFPKELNRVPRKWLQTLGNIVFESEHEHGGHFAAHEHPEELADDVKRMFGKGGPAFGVVPGKNGYA</sequence>
<dbReference type="Gene3D" id="3.40.50.1820">
    <property type="entry name" value="alpha/beta hydrolase"/>
    <property type="match status" value="1"/>
</dbReference>
<dbReference type="GO" id="GO:0004301">
    <property type="term" value="F:epoxide hydrolase activity"/>
    <property type="evidence" value="ECO:0007669"/>
    <property type="project" value="TreeGrafter"/>
</dbReference>
<dbReference type="PIRSF" id="PIRSF001112">
    <property type="entry name" value="Epoxide_hydrolase"/>
    <property type="match status" value="1"/>
</dbReference>
<feature type="active site" description="Proton acceptor" evidence="4">
    <location>
        <position position="373"/>
    </location>
</feature>
<feature type="active site" description="Proton donor" evidence="4">
    <location>
        <position position="317"/>
    </location>
</feature>
<dbReference type="STRING" id="154538.A0A1M2VBP4"/>
<comment type="caution">
    <text evidence="6">The sequence shown here is derived from an EMBL/GenBank/DDBJ whole genome shotgun (WGS) entry which is preliminary data.</text>
</comment>
<dbReference type="PRINTS" id="PR00412">
    <property type="entry name" value="EPOXHYDRLASE"/>
</dbReference>
<protein>
    <recommendedName>
        <fullName evidence="5">Epoxide hydrolase N-terminal domain-containing protein</fullName>
    </recommendedName>
</protein>
<keyword evidence="7" id="KW-1185">Reference proteome</keyword>
<dbReference type="Pfam" id="PF06441">
    <property type="entry name" value="EHN"/>
    <property type="match status" value="1"/>
</dbReference>
<keyword evidence="3" id="KW-0378">Hydrolase</keyword>
<evidence type="ECO:0000256" key="1">
    <source>
        <dbReference type="ARBA" id="ARBA00010088"/>
    </source>
</evidence>
<organism evidence="6 7">
    <name type="scientific">Trametes pubescens</name>
    <name type="common">White-rot fungus</name>
    <dbReference type="NCBI Taxonomy" id="154538"/>
    <lineage>
        <taxon>Eukaryota</taxon>
        <taxon>Fungi</taxon>
        <taxon>Dikarya</taxon>
        <taxon>Basidiomycota</taxon>
        <taxon>Agaricomycotina</taxon>
        <taxon>Agaricomycetes</taxon>
        <taxon>Polyporales</taxon>
        <taxon>Polyporaceae</taxon>
        <taxon>Trametes</taxon>
    </lineage>
</organism>
<dbReference type="InterPro" id="IPR016292">
    <property type="entry name" value="Epoxide_hydrolase"/>
</dbReference>
<proteinExistence type="inferred from homology"/>